<dbReference type="EMBL" id="WHPF01000004">
    <property type="protein sequence ID" value="NNV55014.1"/>
    <property type="molecule type" value="Genomic_DNA"/>
</dbReference>
<dbReference type="SUPFAM" id="SSF53474">
    <property type="entry name" value="alpha/beta-Hydrolases"/>
    <property type="match status" value="1"/>
</dbReference>
<dbReference type="InterPro" id="IPR029058">
    <property type="entry name" value="AB_hydrolase_fold"/>
</dbReference>
<gene>
    <name evidence="2" type="ORF">GD597_06050</name>
</gene>
<keyword evidence="1" id="KW-1133">Transmembrane helix</keyword>
<accession>A0A8J8FH75</accession>
<dbReference type="Proteomes" id="UP000598971">
    <property type="component" value="Unassembled WGS sequence"/>
</dbReference>
<keyword evidence="1" id="KW-0472">Membrane</keyword>
<sequence>MKVGIYIDGLGQSVTNESLVSYSTRLKNEFDYHSTGVTHELKIEKIKYANNRESNVASIIEHKSGVATLLYKLYEFRYGDIMTDDYKKQNLLLKSGYLFSLVIKKFPVVIKGFFGKKNYARPFQTFYIFFLFLIIALAILFMVPAIITVLSNFFLEKSVTDFIQSHTWLQSIGVFLHINATNMKSFSEFFVSIISIILLLAPQANIIITSLATEFVCAHNYLQFGRQNQDIQGNLDQLVEYITEHETNAEIHIHAYSFGSLIAIDYLFPFGTTPSGNKLDRMKALITIGTPFDFISTYYENYYSERSTIMESKVSWLNVYSIADALASNFRKDELSGAAQYGLTSQRVIPINVNYEVVKINQYNLSSFISLNSLKAHGMYWSSTTSGASCLHPIYLKMKELGLV</sequence>
<protein>
    <recommendedName>
        <fullName evidence="4">Alpha/beta hydrolase</fullName>
    </recommendedName>
</protein>
<evidence type="ECO:0000313" key="2">
    <source>
        <dbReference type="EMBL" id="NNV55014.1"/>
    </source>
</evidence>
<evidence type="ECO:0008006" key="4">
    <source>
        <dbReference type="Google" id="ProtNLM"/>
    </source>
</evidence>
<keyword evidence="3" id="KW-1185">Reference proteome</keyword>
<dbReference type="RefSeq" id="WP_171606945.1">
    <property type="nucleotide sequence ID" value="NZ_WHPF01000004.1"/>
</dbReference>
<dbReference type="AlphaFoldDB" id="A0A8J8FH75"/>
<evidence type="ECO:0000256" key="1">
    <source>
        <dbReference type="SAM" id="Phobius"/>
    </source>
</evidence>
<comment type="caution">
    <text evidence="2">The sequence shown here is derived from an EMBL/GenBank/DDBJ whole genome shotgun (WGS) entry which is preliminary data.</text>
</comment>
<organism evidence="2 3">
    <name type="scientific">Limnovirga soli</name>
    <dbReference type="NCBI Taxonomy" id="2656915"/>
    <lineage>
        <taxon>Bacteria</taxon>
        <taxon>Pseudomonadati</taxon>
        <taxon>Bacteroidota</taxon>
        <taxon>Chitinophagia</taxon>
        <taxon>Chitinophagales</taxon>
        <taxon>Chitinophagaceae</taxon>
        <taxon>Limnovirga</taxon>
    </lineage>
</organism>
<reference evidence="2" key="1">
    <citation type="submission" date="2019-10" db="EMBL/GenBank/DDBJ databases">
        <title>Draft genome sequence of Panacibacter sp. KCS-6.</title>
        <authorList>
            <person name="Yim K.J."/>
        </authorList>
    </citation>
    <scope>NUCLEOTIDE SEQUENCE</scope>
    <source>
        <strain evidence="2">KCS-6</strain>
    </source>
</reference>
<feature type="transmembrane region" description="Helical" evidence="1">
    <location>
        <begin position="126"/>
        <end position="155"/>
    </location>
</feature>
<keyword evidence="1" id="KW-0812">Transmembrane</keyword>
<feature type="transmembrane region" description="Helical" evidence="1">
    <location>
        <begin position="189"/>
        <end position="212"/>
    </location>
</feature>
<dbReference type="Gene3D" id="3.40.50.1820">
    <property type="entry name" value="alpha/beta hydrolase"/>
    <property type="match status" value="1"/>
</dbReference>
<name>A0A8J8FH75_9BACT</name>
<proteinExistence type="predicted"/>
<evidence type="ECO:0000313" key="3">
    <source>
        <dbReference type="Proteomes" id="UP000598971"/>
    </source>
</evidence>